<keyword evidence="2" id="KW-1185">Reference proteome</keyword>
<dbReference type="EMBL" id="FODS01000011">
    <property type="protein sequence ID" value="SEO74146.1"/>
    <property type="molecule type" value="Genomic_DNA"/>
</dbReference>
<protein>
    <submittedName>
        <fullName evidence="1">Putative rhamnosyl transferase</fullName>
    </submittedName>
</protein>
<dbReference type="AlphaFoldDB" id="A0A1H8S6I0"/>
<dbReference type="InterPro" id="IPR021466">
    <property type="entry name" value="Put_rhamnosyl_transferase"/>
</dbReference>
<accession>A0A1H8S6I0</accession>
<dbReference type="Pfam" id="PF11316">
    <property type="entry name" value="Rhamno_transf"/>
    <property type="match status" value="1"/>
</dbReference>
<dbReference type="OrthoDB" id="9771846at2"/>
<organism evidence="1 2">
    <name type="scientific">Salinihabitans flavidus</name>
    <dbReference type="NCBI Taxonomy" id="569882"/>
    <lineage>
        <taxon>Bacteria</taxon>
        <taxon>Pseudomonadati</taxon>
        <taxon>Pseudomonadota</taxon>
        <taxon>Alphaproteobacteria</taxon>
        <taxon>Rhodobacterales</taxon>
        <taxon>Roseobacteraceae</taxon>
        <taxon>Salinihabitans</taxon>
    </lineage>
</organism>
<evidence type="ECO:0000313" key="1">
    <source>
        <dbReference type="EMBL" id="SEO74146.1"/>
    </source>
</evidence>
<dbReference type="STRING" id="569882.SAMN04490248_1116"/>
<dbReference type="GO" id="GO:0016740">
    <property type="term" value="F:transferase activity"/>
    <property type="evidence" value="ECO:0007669"/>
    <property type="project" value="UniProtKB-KW"/>
</dbReference>
<proteinExistence type="predicted"/>
<gene>
    <name evidence="1" type="ORF">SAMN04490248_1116</name>
</gene>
<keyword evidence="1" id="KW-0808">Transferase</keyword>
<name>A0A1H8S6I0_9RHOB</name>
<sequence>MKDVRIQVVGVIRFSVLAEGFAVDLYGGMDRLRQYLFDSGSLGWRFHIFENLGLPSLLRQTDPDFQLVLLTSIELPDYARERLEALVAPYGNLHVHAEGVEKQHRLIRRAYDSIPHDGYTHRAAFRLDNDDAVCMTFVERLKHLSHGLLDLGGTDEPTAIAFNRGFYVEMKEDEPHEVYDTVEREPLSTGTALLSRAGYHLNPYRYNHRAVAQHFNTYSDISFPVFLRTVHGENIDRVMKRGLRGRHGPRRIEKQIRSHFGMEMQDIWRLKCPPRD</sequence>
<reference evidence="1 2" key="1">
    <citation type="submission" date="2016-10" db="EMBL/GenBank/DDBJ databases">
        <authorList>
            <person name="de Groot N.N."/>
        </authorList>
    </citation>
    <scope>NUCLEOTIDE SEQUENCE [LARGE SCALE GENOMIC DNA]</scope>
    <source>
        <strain evidence="1 2">DSM 27842</strain>
    </source>
</reference>
<dbReference type="Proteomes" id="UP000198893">
    <property type="component" value="Unassembled WGS sequence"/>
</dbReference>
<evidence type="ECO:0000313" key="2">
    <source>
        <dbReference type="Proteomes" id="UP000198893"/>
    </source>
</evidence>
<dbReference type="RefSeq" id="WP_093118112.1">
    <property type="nucleotide sequence ID" value="NZ_FODS01000011.1"/>
</dbReference>